<dbReference type="AlphaFoldDB" id="K1L0Q1"/>
<evidence type="ECO:0000313" key="3">
    <source>
        <dbReference type="EMBL" id="EKB50000.1"/>
    </source>
</evidence>
<keyword evidence="2" id="KW-0812">Transmembrane</keyword>
<protein>
    <submittedName>
        <fullName evidence="3">Uncharacterized protein</fullName>
    </submittedName>
</protein>
<keyword evidence="2" id="KW-1133">Transmembrane helix</keyword>
<organism evidence="3 4">
    <name type="scientific">Cecembia lonarensis (strain CCUG 58316 / KCTC 22772 / LW9)</name>
    <dbReference type="NCBI Taxonomy" id="1225176"/>
    <lineage>
        <taxon>Bacteria</taxon>
        <taxon>Pseudomonadati</taxon>
        <taxon>Bacteroidota</taxon>
        <taxon>Cytophagia</taxon>
        <taxon>Cytophagales</taxon>
        <taxon>Cyclobacteriaceae</taxon>
        <taxon>Cecembia</taxon>
    </lineage>
</organism>
<evidence type="ECO:0000256" key="2">
    <source>
        <dbReference type="SAM" id="Phobius"/>
    </source>
</evidence>
<feature type="compositionally biased region" description="Acidic residues" evidence="1">
    <location>
        <begin position="37"/>
        <end position="51"/>
    </location>
</feature>
<evidence type="ECO:0000313" key="4">
    <source>
        <dbReference type="Proteomes" id="UP000004478"/>
    </source>
</evidence>
<feature type="region of interest" description="Disordered" evidence="1">
    <location>
        <begin position="37"/>
        <end position="70"/>
    </location>
</feature>
<name>K1L0Q1_CECL9</name>
<proteinExistence type="predicted"/>
<accession>K1L0Q1</accession>
<feature type="transmembrane region" description="Helical" evidence="2">
    <location>
        <begin position="6"/>
        <end position="26"/>
    </location>
</feature>
<comment type="caution">
    <text evidence="3">The sequence shown here is derived from an EMBL/GenBank/DDBJ whole genome shotgun (WGS) entry which is preliminary data.</text>
</comment>
<dbReference type="Proteomes" id="UP000004478">
    <property type="component" value="Unassembled WGS sequence"/>
</dbReference>
<dbReference type="EMBL" id="AMGM01000015">
    <property type="protein sequence ID" value="EKB50000.1"/>
    <property type="molecule type" value="Genomic_DNA"/>
</dbReference>
<sequence length="70" mass="7924">MLDYILAHPLYIPFLILNIFIIYKVIKIYVIEDRDNDDDEDGGIPDNDDPVLDLPPGVAPPTETPSLKED</sequence>
<evidence type="ECO:0000256" key="1">
    <source>
        <dbReference type="SAM" id="MobiDB-lite"/>
    </source>
</evidence>
<keyword evidence="4" id="KW-1185">Reference proteome</keyword>
<reference evidence="3 4" key="1">
    <citation type="journal article" date="2012" name="J. Bacteriol.">
        <title>Draft Genome Sequence of Cecembia lonarensis Strain LW9T, Isolated from Lonar Lake, a Haloalkaline Lake in India.</title>
        <authorList>
            <person name="Shivaji S."/>
            <person name="Ara S."/>
            <person name="Singh A."/>
            <person name="Pinnaka A.K."/>
        </authorList>
    </citation>
    <scope>NUCLEOTIDE SEQUENCE [LARGE SCALE GENOMIC DNA]</scope>
    <source>
        <strain evidence="3 4">LW9</strain>
    </source>
</reference>
<dbReference type="RefSeq" id="WP_009184461.1">
    <property type="nucleotide sequence ID" value="NZ_AMGM01000015.1"/>
</dbReference>
<keyword evidence="2" id="KW-0472">Membrane</keyword>
<gene>
    <name evidence="3" type="ORF">B879_01425</name>
</gene>